<organism evidence="2 3">
    <name type="scientific">Sphingobacterium gobiense</name>
    <dbReference type="NCBI Taxonomy" id="1382456"/>
    <lineage>
        <taxon>Bacteria</taxon>
        <taxon>Pseudomonadati</taxon>
        <taxon>Bacteroidota</taxon>
        <taxon>Sphingobacteriia</taxon>
        <taxon>Sphingobacteriales</taxon>
        <taxon>Sphingobacteriaceae</taxon>
        <taxon>Sphingobacterium</taxon>
    </lineage>
</organism>
<dbReference type="RefSeq" id="WP_105724332.1">
    <property type="nucleotide sequence ID" value="NZ_PVBS01000001.1"/>
</dbReference>
<gene>
    <name evidence="2" type="ORF">C5749_07185</name>
</gene>
<dbReference type="Gene3D" id="2.10.109.10">
    <property type="entry name" value="Umud Fragment, subunit A"/>
    <property type="match status" value="1"/>
</dbReference>
<dbReference type="AlphaFoldDB" id="A0A2S9JUM5"/>
<comment type="caution">
    <text evidence="2">The sequence shown here is derived from an EMBL/GenBank/DDBJ whole genome shotgun (WGS) entry which is preliminary data.</text>
</comment>
<evidence type="ECO:0000313" key="2">
    <source>
        <dbReference type="EMBL" id="PRD56984.1"/>
    </source>
</evidence>
<dbReference type="SUPFAM" id="SSF51306">
    <property type="entry name" value="LexA/Signal peptidase"/>
    <property type="match status" value="1"/>
</dbReference>
<accession>A0A2S9JUM5</accession>
<keyword evidence="3" id="KW-1185">Reference proteome</keyword>
<dbReference type="CDD" id="cd06462">
    <property type="entry name" value="Peptidase_S24_S26"/>
    <property type="match status" value="1"/>
</dbReference>
<evidence type="ECO:0000313" key="3">
    <source>
        <dbReference type="Proteomes" id="UP000238642"/>
    </source>
</evidence>
<dbReference type="InterPro" id="IPR036286">
    <property type="entry name" value="LexA/Signal_pep-like_sf"/>
</dbReference>
<dbReference type="Pfam" id="PF00717">
    <property type="entry name" value="Peptidase_S24"/>
    <property type="match status" value="1"/>
</dbReference>
<dbReference type="Proteomes" id="UP000238642">
    <property type="component" value="Unassembled WGS sequence"/>
</dbReference>
<reference evidence="2 3" key="1">
    <citation type="submission" date="2018-02" db="EMBL/GenBank/DDBJ databases">
        <title>The draft genome of Sphingobacterium gobiense H7.</title>
        <authorList>
            <person name="Li L."/>
            <person name="Liu L."/>
            <person name="Zhang X."/>
            <person name="Wang T."/>
            <person name="Liang L."/>
        </authorList>
    </citation>
    <scope>NUCLEOTIDE SEQUENCE [LARGE SCALE GENOMIC DNA]</scope>
    <source>
        <strain evidence="2 3">ACCC 05757</strain>
    </source>
</reference>
<feature type="domain" description="Peptidase S24/S26A/S26B/S26C" evidence="1">
    <location>
        <begin position="109"/>
        <end position="190"/>
    </location>
</feature>
<evidence type="ECO:0000259" key="1">
    <source>
        <dbReference type="Pfam" id="PF00717"/>
    </source>
</evidence>
<dbReference type="EMBL" id="PVBS01000001">
    <property type="protein sequence ID" value="PRD56984.1"/>
    <property type="molecule type" value="Genomic_DNA"/>
</dbReference>
<name>A0A2S9JUM5_9SPHI</name>
<protein>
    <recommendedName>
        <fullName evidence="1">Peptidase S24/S26A/S26B/S26C domain-containing protein</fullName>
    </recommendedName>
</protein>
<sequence>MSDWARLDRVVQYFGLNVNSFAREIGLNRAERLYQIKKGNYSISKNLASIIVDRFPEITETWLLTGEGQMLASGASLAKIPLYSIDLDAFGADLTTLPVTDELEIPILAGSDFAFVNPGDAMIPEIANGSVVFVKKVDKEAVVFGDIYLILSSRMNVVRYVRGMDDKSWRLVAKNAQNFDDIIMSKADVKAVYKVKGILSMISI</sequence>
<dbReference type="OrthoDB" id="796548at2"/>
<proteinExistence type="predicted"/>
<dbReference type="InterPro" id="IPR015927">
    <property type="entry name" value="Peptidase_S24_S26A/B/C"/>
</dbReference>